<dbReference type="PANTHER" id="PTHR12299">
    <property type="entry name" value="HYALURONIC ACID-BINDING PROTEIN 4"/>
    <property type="match status" value="1"/>
</dbReference>
<dbReference type="InterPro" id="IPR001623">
    <property type="entry name" value="DnaJ_domain"/>
</dbReference>
<protein>
    <submittedName>
        <fullName evidence="3">Hyaluronan/mRNA-binding protein domain-containing protein</fullName>
    </submittedName>
</protein>
<feature type="domain" description="J" evidence="2">
    <location>
        <begin position="331"/>
        <end position="397"/>
    </location>
</feature>
<dbReference type="InterPro" id="IPR036869">
    <property type="entry name" value="J_dom_sf"/>
</dbReference>
<organism evidence="3 4">
    <name type="scientific">Forsythia ovata</name>
    <dbReference type="NCBI Taxonomy" id="205694"/>
    <lineage>
        <taxon>Eukaryota</taxon>
        <taxon>Viridiplantae</taxon>
        <taxon>Streptophyta</taxon>
        <taxon>Embryophyta</taxon>
        <taxon>Tracheophyta</taxon>
        <taxon>Spermatophyta</taxon>
        <taxon>Magnoliopsida</taxon>
        <taxon>eudicotyledons</taxon>
        <taxon>Gunneridae</taxon>
        <taxon>Pentapetalae</taxon>
        <taxon>asterids</taxon>
        <taxon>lamiids</taxon>
        <taxon>Lamiales</taxon>
        <taxon>Oleaceae</taxon>
        <taxon>Forsythieae</taxon>
        <taxon>Forsythia</taxon>
    </lineage>
</organism>
<evidence type="ECO:0000313" key="4">
    <source>
        <dbReference type="Proteomes" id="UP001604277"/>
    </source>
</evidence>
<dbReference type="Pfam" id="PF04774">
    <property type="entry name" value="HABP4_PAI-RBP1"/>
    <property type="match status" value="1"/>
</dbReference>
<gene>
    <name evidence="3" type="ORF">Fot_37982</name>
</gene>
<feature type="region of interest" description="Disordered" evidence="1">
    <location>
        <begin position="135"/>
        <end position="165"/>
    </location>
</feature>
<dbReference type="Gene3D" id="3.20.20.70">
    <property type="entry name" value="Aldolase class I"/>
    <property type="match status" value="1"/>
</dbReference>
<proteinExistence type="predicted"/>
<evidence type="ECO:0000256" key="1">
    <source>
        <dbReference type="SAM" id="MobiDB-lite"/>
    </source>
</evidence>
<name>A0ABD1S0I0_9LAMI</name>
<dbReference type="SUPFAM" id="SSF51445">
    <property type="entry name" value="(Trans)glycosidases"/>
    <property type="match status" value="1"/>
</dbReference>
<evidence type="ECO:0000313" key="3">
    <source>
        <dbReference type="EMBL" id="KAL2494225.1"/>
    </source>
</evidence>
<dbReference type="Proteomes" id="UP001604277">
    <property type="component" value="Unassembled WGS sequence"/>
</dbReference>
<feature type="compositionally biased region" description="Basic and acidic residues" evidence="1">
    <location>
        <begin position="154"/>
        <end position="165"/>
    </location>
</feature>
<dbReference type="PRINTS" id="PR00625">
    <property type="entry name" value="JDOMAIN"/>
</dbReference>
<dbReference type="Pfam" id="PF00226">
    <property type="entry name" value="DnaJ"/>
    <property type="match status" value="1"/>
</dbReference>
<dbReference type="CDD" id="cd06257">
    <property type="entry name" value="DnaJ"/>
    <property type="match status" value="1"/>
</dbReference>
<reference evidence="4" key="1">
    <citation type="submission" date="2024-07" db="EMBL/GenBank/DDBJ databases">
        <title>Two chromosome-level genome assemblies of Korean endemic species Abeliophyllum distichum and Forsythia ovata (Oleaceae).</title>
        <authorList>
            <person name="Jang H."/>
        </authorList>
    </citation>
    <scope>NUCLEOTIDE SEQUENCE [LARGE SCALE GENOMIC DNA]</scope>
</reference>
<feature type="compositionally biased region" description="Basic and acidic residues" evidence="1">
    <location>
        <begin position="77"/>
        <end position="103"/>
    </location>
</feature>
<dbReference type="InterPro" id="IPR017853">
    <property type="entry name" value="GH"/>
</dbReference>
<dbReference type="SUPFAM" id="SSF46565">
    <property type="entry name" value="Chaperone J-domain"/>
    <property type="match status" value="1"/>
</dbReference>
<dbReference type="Gene3D" id="1.10.287.110">
    <property type="entry name" value="DnaJ domain"/>
    <property type="match status" value="1"/>
</dbReference>
<accession>A0ABD1S0I0</accession>
<dbReference type="InterPro" id="IPR039764">
    <property type="entry name" value="HABP4/SERBP1-like"/>
</dbReference>
<dbReference type="EMBL" id="JBFOLJ010000011">
    <property type="protein sequence ID" value="KAL2494225.1"/>
    <property type="molecule type" value="Genomic_DNA"/>
</dbReference>
<dbReference type="InterPro" id="IPR006861">
    <property type="entry name" value="HABP4_PAIRBP1-bd"/>
</dbReference>
<dbReference type="PANTHER" id="PTHR12299:SF78">
    <property type="entry name" value="RGG REPEATS NUCLEAR RNA BINDING PROTEIN C"/>
    <property type="match status" value="1"/>
</dbReference>
<comment type="caution">
    <text evidence="3">The sequence shown here is derived from an EMBL/GenBank/DDBJ whole genome shotgun (WGS) entry which is preliminary data.</text>
</comment>
<dbReference type="PROSITE" id="PS50076">
    <property type="entry name" value="DNAJ_2"/>
    <property type="match status" value="1"/>
</dbReference>
<keyword evidence="4" id="KW-1185">Reference proteome</keyword>
<feature type="region of interest" description="Disordered" evidence="1">
    <location>
        <begin position="59"/>
        <end position="103"/>
    </location>
</feature>
<feature type="region of interest" description="Disordered" evidence="1">
    <location>
        <begin position="1"/>
        <end position="31"/>
    </location>
</feature>
<sequence>MGRAILAQNPPFLRNCPNPSNPNSPFSQKSPEIAQPFQPIIFSLSTIILLSVNTSSRGPFRGGRRGGFSNGEAVEGEQEHDRPRRVFDRRSGTGRRNDIKCEGSGRGNWGTQSCFFHYLFLFRVTDEVNEGEKNLNVEKPAGEEDAAEGSTETPAKEVEEKEPEDKAAKVTVKEYEFDYKKLTNVQSHLILHSFKVPVFHYWTKIDTGVKIEDGFTLASIDLTLVSVAVCCFLLSPVTTSARQINTIDSNPREQIRKKLIENGLGLTPRMGWNSWNHFQCDIEEKLIRKTGDKKAVQRIPTQLHAWRSKKGEKPTFLIQGSTITNVSTCGNLTLVLGLESGALDSDIKKEYRRLSILYHPDKKPDPVVVLFQGISLRGLFIIDKEGVIQHTTINNFAIA</sequence>
<feature type="compositionally biased region" description="Low complexity" evidence="1">
    <location>
        <begin position="15"/>
        <end position="31"/>
    </location>
</feature>
<dbReference type="SMART" id="SM01233">
    <property type="entry name" value="HABP4_PAI-RBP1"/>
    <property type="match status" value="1"/>
</dbReference>
<dbReference type="AlphaFoldDB" id="A0ABD1S0I0"/>
<dbReference type="InterPro" id="IPR013785">
    <property type="entry name" value="Aldolase_TIM"/>
</dbReference>
<evidence type="ECO:0000259" key="2">
    <source>
        <dbReference type="PROSITE" id="PS50076"/>
    </source>
</evidence>